<accession>G0U727</accession>
<dbReference type="SMART" id="SM00182">
    <property type="entry name" value="CULLIN"/>
    <property type="match status" value="1"/>
</dbReference>
<dbReference type="InterPro" id="IPR045093">
    <property type="entry name" value="Cullin"/>
</dbReference>
<proteinExistence type="inferred from homology"/>
<reference evidence="5" key="1">
    <citation type="journal article" date="2012" name="Proc. Natl. Acad. Sci. U.S.A.">
        <title>Antigenic diversity is generated by distinct evolutionary mechanisms in African trypanosome species.</title>
        <authorList>
            <person name="Jackson A.P."/>
            <person name="Berry A."/>
            <person name="Aslett M."/>
            <person name="Allison H.C."/>
            <person name="Burton P."/>
            <person name="Vavrova-Anderson J."/>
            <person name="Brown R."/>
            <person name="Browne H."/>
            <person name="Corton N."/>
            <person name="Hauser H."/>
            <person name="Gamble J."/>
            <person name="Gilderthorp R."/>
            <person name="Marcello L."/>
            <person name="McQuillan J."/>
            <person name="Otto T.D."/>
            <person name="Quail M.A."/>
            <person name="Sanders M.J."/>
            <person name="van Tonder A."/>
            <person name="Ginger M.L."/>
            <person name="Field M.C."/>
            <person name="Barry J.D."/>
            <person name="Hertz-Fowler C."/>
            <person name="Berriman M."/>
        </authorList>
    </citation>
    <scope>NUCLEOTIDE SEQUENCE</scope>
    <source>
        <strain evidence="5">Y486</strain>
    </source>
</reference>
<dbReference type="SUPFAM" id="SSF74788">
    <property type="entry name" value="Cullin repeat-like"/>
    <property type="match status" value="1"/>
</dbReference>
<name>G0U727_TRYVY</name>
<dbReference type="GO" id="GO:0006511">
    <property type="term" value="P:ubiquitin-dependent protein catabolic process"/>
    <property type="evidence" value="ECO:0007669"/>
    <property type="project" value="InterPro"/>
</dbReference>
<dbReference type="InterPro" id="IPR016159">
    <property type="entry name" value="Cullin_repeat-like_dom_sf"/>
</dbReference>
<dbReference type="PROSITE" id="PS50069">
    <property type="entry name" value="CULLIN_2"/>
    <property type="match status" value="1"/>
</dbReference>
<sequence>MAMTPEVAPRDEAIDEKLCIIKDAVSCVLNQRVSCYSFQQVHHSVFQLCQRQCGGLLFQIVDTSIMLHVAELRDRLLRSPDTELLQRLNTEWGGFRSAVCHISDALLYLNTIFTNPKQTILEIGEKRFHEAVLCHEDVAAALVRCVGLCLVSPTSLSPSKKMRREFCNLYKDTFFEPLVEKTLVKVIIKQYRVEMEAVLSVSNVDAYITWAVDTIKKVRHDITQVAGTNAGRLVAQHMGLLLIKKNTKQLLYNNCGCGSSMVRLLNIGAIQRLSSALIEVDEMDAFLDMLVSTGKAMAAEMLSKLSSDALAPVVAKILSLRDDLQKLVDAVPESLSSRASPISQVLSDVVNEDPEFPRKLAHYYDSEIRSHTDGGALEQVVADTLSLFRLLKRRDVFENFFKPLFASRLIDCAPDDPPACEMTFINKLRNEYTDSVANHFEIMFKDGRLRSEINSGFARSLTSCDELPLKFNVTVITAGVWPNLPDPGIILPEAMQQCIRLFKGYYLPRHNGRRLSFHTGWGTAHFSLVNRGSTYELVAPTSFVNTILYFQNDTDEKQSTLEDVCNSTRMAENDVLAQLASLTHMRLVTEECADGTSRYMFNTAFTHHKTKLRLRQTGGGRMVRDNIELQSRVDPSDPHHSISIQAAIMEVMKSAKTIRHSELRDLVVSRMTKNGLPTAIAHIKQG</sequence>
<dbReference type="SUPFAM" id="SSF75632">
    <property type="entry name" value="Cullin homology domain"/>
    <property type="match status" value="1"/>
</dbReference>
<dbReference type="Gene3D" id="1.10.10.10">
    <property type="entry name" value="Winged helix-like DNA-binding domain superfamily/Winged helix DNA-binding domain"/>
    <property type="match status" value="1"/>
</dbReference>
<organism evidence="5">
    <name type="scientific">Trypanosoma vivax (strain Y486)</name>
    <dbReference type="NCBI Taxonomy" id="1055687"/>
    <lineage>
        <taxon>Eukaryota</taxon>
        <taxon>Discoba</taxon>
        <taxon>Euglenozoa</taxon>
        <taxon>Kinetoplastea</taxon>
        <taxon>Metakinetoplastina</taxon>
        <taxon>Trypanosomatida</taxon>
        <taxon>Trypanosomatidae</taxon>
        <taxon>Trypanosoma</taxon>
        <taxon>Duttonella</taxon>
    </lineage>
</organism>
<dbReference type="VEuPathDB" id="TriTrypDB:TvY486_1007300"/>
<dbReference type="AlphaFoldDB" id="G0U727"/>
<evidence type="ECO:0000256" key="1">
    <source>
        <dbReference type="ARBA" id="ARBA00006019"/>
    </source>
</evidence>
<dbReference type="Pfam" id="PF26557">
    <property type="entry name" value="Cullin_AB"/>
    <property type="match status" value="1"/>
</dbReference>
<evidence type="ECO:0000313" key="5">
    <source>
        <dbReference type="EMBL" id="CCC51684.1"/>
    </source>
</evidence>
<dbReference type="InterPro" id="IPR016158">
    <property type="entry name" value="Cullin_homology"/>
</dbReference>
<gene>
    <name evidence="5" type="ORF">TVY486_1007300</name>
</gene>
<dbReference type="GO" id="GO:0031625">
    <property type="term" value="F:ubiquitin protein ligase binding"/>
    <property type="evidence" value="ECO:0007669"/>
    <property type="project" value="InterPro"/>
</dbReference>
<evidence type="ECO:0000256" key="2">
    <source>
        <dbReference type="PROSITE-ProRule" id="PRU00330"/>
    </source>
</evidence>
<dbReference type="Pfam" id="PF00888">
    <property type="entry name" value="Cullin"/>
    <property type="match status" value="1"/>
</dbReference>
<dbReference type="InterPro" id="IPR001373">
    <property type="entry name" value="Cullin_N"/>
</dbReference>
<dbReference type="InterPro" id="IPR036317">
    <property type="entry name" value="Cullin_homology_sf"/>
</dbReference>
<feature type="domain" description="Cullin family profile" evidence="4">
    <location>
        <begin position="355"/>
        <end position="583"/>
    </location>
</feature>
<dbReference type="EMBL" id="HE573026">
    <property type="protein sequence ID" value="CCC51684.1"/>
    <property type="molecule type" value="Genomic_DNA"/>
</dbReference>
<dbReference type="Gene3D" id="1.20.1310.10">
    <property type="entry name" value="Cullin Repeats"/>
    <property type="match status" value="2"/>
</dbReference>
<dbReference type="InterPro" id="IPR036388">
    <property type="entry name" value="WH-like_DNA-bd_sf"/>
</dbReference>
<dbReference type="PANTHER" id="PTHR11932">
    <property type="entry name" value="CULLIN"/>
    <property type="match status" value="1"/>
</dbReference>
<dbReference type="Gene3D" id="3.30.230.130">
    <property type="entry name" value="Cullin, Chain C, Domain 2"/>
    <property type="match status" value="1"/>
</dbReference>
<comment type="similarity">
    <text evidence="1 2 3">Belongs to the cullin family.</text>
</comment>
<evidence type="ECO:0000259" key="4">
    <source>
        <dbReference type="PROSITE" id="PS50069"/>
    </source>
</evidence>
<evidence type="ECO:0000256" key="3">
    <source>
        <dbReference type="RuleBase" id="RU003829"/>
    </source>
</evidence>
<protein>
    <submittedName>
        <fullName evidence="5">Putative cullin</fullName>
    </submittedName>
</protein>
<dbReference type="InterPro" id="IPR059120">
    <property type="entry name" value="Cullin-like_AB"/>
</dbReference>